<dbReference type="SMART" id="SM00345">
    <property type="entry name" value="HTH_GNTR"/>
    <property type="match status" value="1"/>
</dbReference>
<feature type="domain" description="HTH gntR-type" evidence="6">
    <location>
        <begin position="16"/>
        <end position="84"/>
    </location>
</feature>
<dbReference type="OrthoDB" id="9808770at2"/>
<protein>
    <submittedName>
        <fullName evidence="7">Transcriptional regulator, GntR family</fullName>
    </submittedName>
</protein>
<name>A0A521DSX5_9RHOB</name>
<dbReference type="CDD" id="cd00609">
    <property type="entry name" value="AAT_like"/>
    <property type="match status" value="1"/>
</dbReference>
<dbReference type="InterPro" id="IPR015421">
    <property type="entry name" value="PyrdxlP-dep_Trfase_major"/>
</dbReference>
<dbReference type="InterPro" id="IPR015424">
    <property type="entry name" value="PyrdxlP-dep_Trfase"/>
</dbReference>
<accession>A0A521DSX5</accession>
<evidence type="ECO:0000256" key="1">
    <source>
        <dbReference type="ARBA" id="ARBA00005384"/>
    </source>
</evidence>
<evidence type="ECO:0000313" key="7">
    <source>
        <dbReference type="EMBL" id="SMO74816.1"/>
    </source>
</evidence>
<dbReference type="InterPro" id="IPR036388">
    <property type="entry name" value="WH-like_DNA-bd_sf"/>
</dbReference>
<dbReference type="GO" id="GO:0003700">
    <property type="term" value="F:DNA-binding transcription factor activity"/>
    <property type="evidence" value="ECO:0007669"/>
    <property type="project" value="InterPro"/>
</dbReference>
<dbReference type="PANTHER" id="PTHR46577">
    <property type="entry name" value="HTH-TYPE TRANSCRIPTIONAL REGULATORY PROTEIN GABR"/>
    <property type="match status" value="1"/>
</dbReference>
<dbReference type="InterPro" id="IPR051446">
    <property type="entry name" value="HTH_trans_reg/aminotransferase"/>
</dbReference>
<keyword evidence="4" id="KW-0238">DNA-binding</keyword>
<dbReference type="PANTHER" id="PTHR46577:SF1">
    <property type="entry name" value="HTH-TYPE TRANSCRIPTIONAL REGULATORY PROTEIN GABR"/>
    <property type="match status" value="1"/>
</dbReference>
<keyword evidence="5" id="KW-0804">Transcription</keyword>
<dbReference type="SUPFAM" id="SSF46785">
    <property type="entry name" value="Winged helix' DNA-binding domain"/>
    <property type="match status" value="1"/>
</dbReference>
<keyword evidence="8" id="KW-1185">Reference proteome</keyword>
<dbReference type="Gene3D" id="1.10.10.10">
    <property type="entry name" value="Winged helix-like DNA-binding domain superfamily/Winged helix DNA-binding domain"/>
    <property type="match status" value="1"/>
</dbReference>
<evidence type="ECO:0000259" key="6">
    <source>
        <dbReference type="PROSITE" id="PS50949"/>
    </source>
</evidence>
<keyword evidence="2" id="KW-0663">Pyridoxal phosphate</keyword>
<sequence>MSISAETFFLDSHAQGTLQSQIQQMIAQGILSGRFARGEKLPSSRKLAQHLGVSRITVTLAYTELVASDYLSARGRSGYYVSDTAPEPPATPPQVPKSDAVDWSRAIGQRFTGGVTPDRPRDWSRYRYAFIYGQTDPALFDHANWRLCALKALGQKDFTALTTDYYDQDDPKLIEFILRHTLPRRGITARPDQVLLTLGAQNALWLAAQVLLTQRRIAAVESPCYPALRDILTQSRCHMAPVDVDAHGLPPDRIPQADVIFTTPSHQCPTATTMPLDRRHALLDRARELDALIVEDDYEFEMSFLSPPSPALKSLDGDGRVIYVGSFSKSLFPGLRLGYLVGSESFIREARALRASVLRHPPGHIQRTAAYFLSLGHYDALIRKMGRVLADRRRVMESAIREHGLDIAGSGAFGGSSFWMRAPDGVDTRALTTRLMDQSVLIEAGQHFFPIANPPTNFYRLAYSSIPVERIPEGIARIARAIADIQTNPPPSS</sequence>
<dbReference type="Pfam" id="PF00155">
    <property type="entry name" value="Aminotran_1_2"/>
    <property type="match status" value="1"/>
</dbReference>
<dbReference type="Proteomes" id="UP000316030">
    <property type="component" value="Unassembled WGS sequence"/>
</dbReference>
<dbReference type="InterPro" id="IPR036390">
    <property type="entry name" value="WH_DNA-bd_sf"/>
</dbReference>
<dbReference type="SUPFAM" id="SSF53383">
    <property type="entry name" value="PLP-dependent transferases"/>
    <property type="match status" value="1"/>
</dbReference>
<evidence type="ECO:0000256" key="3">
    <source>
        <dbReference type="ARBA" id="ARBA00023015"/>
    </source>
</evidence>
<comment type="similarity">
    <text evidence="1">In the C-terminal section; belongs to the class-I pyridoxal-phosphate-dependent aminotransferase family.</text>
</comment>
<dbReference type="InterPro" id="IPR000524">
    <property type="entry name" value="Tscrpt_reg_HTH_GntR"/>
</dbReference>
<dbReference type="Gene3D" id="3.40.640.10">
    <property type="entry name" value="Type I PLP-dependent aspartate aminotransferase-like (Major domain)"/>
    <property type="match status" value="1"/>
</dbReference>
<reference evidence="7 8" key="1">
    <citation type="submission" date="2017-05" db="EMBL/GenBank/DDBJ databases">
        <authorList>
            <person name="Varghese N."/>
            <person name="Submissions S."/>
        </authorList>
    </citation>
    <scope>NUCLEOTIDE SEQUENCE [LARGE SCALE GENOMIC DNA]</scope>
    <source>
        <strain evidence="7 8">DSM 29506</strain>
    </source>
</reference>
<dbReference type="PROSITE" id="PS50949">
    <property type="entry name" value="HTH_GNTR"/>
    <property type="match status" value="1"/>
</dbReference>
<keyword evidence="3" id="KW-0805">Transcription regulation</keyword>
<evidence type="ECO:0000256" key="2">
    <source>
        <dbReference type="ARBA" id="ARBA00022898"/>
    </source>
</evidence>
<proteinExistence type="inferred from homology"/>
<dbReference type="CDD" id="cd07377">
    <property type="entry name" value="WHTH_GntR"/>
    <property type="match status" value="1"/>
</dbReference>
<dbReference type="GO" id="GO:0003677">
    <property type="term" value="F:DNA binding"/>
    <property type="evidence" value="ECO:0007669"/>
    <property type="project" value="UniProtKB-KW"/>
</dbReference>
<dbReference type="RefSeq" id="WP_142493472.1">
    <property type="nucleotide sequence ID" value="NZ_FXTO01000012.1"/>
</dbReference>
<dbReference type="InterPro" id="IPR004839">
    <property type="entry name" value="Aminotransferase_I/II_large"/>
</dbReference>
<gene>
    <name evidence="7" type="ORF">SAMN06265173_11277</name>
</gene>
<organism evidence="7 8">
    <name type="scientific">Thalassovita litoralis</name>
    <dbReference type="NCBI Taxonomy" id="1010611"/>
    <lineage>
        <taxon>Bacteria</taxon>
        <taxon>Pseudomonadati</taxon>
        <taxon>Pseudomonadota</taxon>
        <taxon>Alphaproteobacteria</taxon>
        <taxon>Rhodobacterales</taxon>
        <taxon>Roseobacteraceae</taxon>
        <taxon>Thalassovita</taxon>
    </lineage>
</organism>
<dbReference type="EMBL" id="FXTO01000012">
    <property type="protein sequence ID" value="SMO74816.1"/>
    <property type="molecule type" value="Genomic_DNA"/>
</dbReference>
<dbReference type="GO" id="GO:0030170">
    <property type="term" value="F:pyridoxal phosphate binding"/>
    <property type="evidence" value="ECO:0007669"/>
    <property type="project" value="InterPro"/>
</dbReference>
<evidence type="ECO:0000256" key="4">
    <source>
        <dbReference type="ARBA" id="ARBA00023125"/>
    </source>
</evidence>
<evidence type="ECO:0000256" key="5">
    <source>
        <dbReference type="ARBA" id="ARBA00023163"/>
    </source>
</evidence>
<dbReference type="AlphaFoldDB" id="A0A521DSX5"/>
<dbReference type="Pfam" id="PF00392">
    <property type="entry name" value="GntR"/>
    <property type="match status" value="1"/>
</dbReference>
<evidence type="ECO:0000313" key="8">
    <source>
        <dbReference type="Proteomes" id="UP000316030"/>
    </source>
</evidence>